<dbReference type="PANTHER" id="PTHR30580">
    <property type="entry name" value="PRIMOSOMAL PROTEIN N"/>
    <property type="match status" value="1"/>
</dbReference>
<dbReference type="AlphaFoldDB" id="A0A9D5HZD3"/>
<dbReference type="SMART" id="SM00487">
    <property type="entry name" value="DEXDc"/>
    <property type="match status" value="1"/>
</dbReference>
<evidence type="ECO:0000313" key="6">
    <source>
        <dbReference type="EMBL" id="KQL55737.1"/>
    </source>
</evidence>
<feature type="domain" description="Helicase ATP-binding" evidence="4">
    <location>
        <begin position="133"/>
        <end position="285"/>
    </location>
</feature>
<dbReference type="Proteomes" id="UP000051061">
    <property type="component" value="Unassembled WGS sequence"/>
</dbReference>
<keyword evidence="3" id="KW-0238">DNA-binding</keyword>
<reference evidence="6 7" key="1">
    <citation type="submission" date="2015-09" db="EMBL/GenBank/DDBJ databases">
        <title>Genome sequencing project for genomic taxonomy and phylogenomics of Bacillus-like bacteria.</title>
        <authorList>
            <person name="Liu B."/>
            <person name="Wang J."/>
            <person name="Zhu Y."/>
            <person name="Liu G."/>
            <person name="Chen Q."/>
            <person name="Chen Z."/>
            <person name="Lan J."/>
            <person name="Che J."/>
            <person name="Ge C."/>
            <person name="Shi H."/>
            <person name="Pan Z."/>
            <person name="Liu X."/>
        </authorList>
    </citation>
    <scope>NUCLEOTIDE SEQUENCE [LARGE SCALE GENOMIC DNA]</scope>
    <source>
        <strain evidence="6 7">DSM 19153</strain>
    </source>
</reference>
<dbReference type="GO" id="GO:0043138">
    <property type="term" value="F:3'-5' DNA helicase activity"/>
    <property type="evidence" value="ECO:0007669"/>
    <property type="project" value="TreeGrafter"/>
</dbReference>
<dbReference type="GO" id="GO:0016787">
    <property type="term" value="F:hydrolase activity"/>
    <property type="evidence" value="ECO:0007669"/>
    <property type="project" value="InterPro"/>
</dbReference>
<dbReference type="EMBL" id="LJJD01000038">
    <property type="protein sequence ID" value="KQL55737.1"/>
    <property type="molecule type" value="Genomic_DNA"/>
</dbReference>
<dbReference type="Pfam" id="PF04851">
    <property type="entry name" value="ResIII"/>
    <property type="match status" value="1"/>
</dbReference>
<organism evidence="6 7">
    <name type="scientific">Alkalicoccobacillus plakortidis</name>
    <dbReference type="NCBI Taxonomy" id="444060"/>
    <lineage>
        <taxon>Bacteria</taxon>
        <taxon>Bacillati</taxon>
        <taxon>Bacillota</taxon>
        <taxon>Bacilli</taxon>
        <taxon>Bacillales</taxon>
        <taxon>Bacillaceae</taxon>
        <taxon>Alkalicoccobacillus</taxon>
    </lineage>
</organism>
<dbReference type="SMART" id="SM00490">
    <property type="entry name" value="HELICc"/>
    <property type="match status" value="1"/>
</dbReference>
<dbReference type="GO" id="GO:0006302">
    <property type="term" value="P:double-strand break repair"/>
    <property type="evidence" value="ECO:0007669"/>
    <property type="project" value="TreeGrafter"/>
</dbReference>
<dbReference type="PROSITE" id="PS51194">
    <property type="entry name" value="HELICASE_CTER"/>
    <property type="match status" value="1"/>
</dbReference>
<dbReference type="GO" id="GO:0005524">
    <property type="term" value="F:ATP binding"/>
    <property type="evidence" value="ECO:0007669"/>
    <property type="project" value="UniProtKB-KW"/>
</dbReference>
<evidence type="ECO:0000256" key="1">
    <source>
        <dbReference type="ARBA" id="ARBA00022741"/>
    </source>
</evidence>
<dbReference type="Gene3D" id="3.40.50.300">
    <property type="entry name" value="P-loop containing nucleotide triphosphate hydrolases"/>
    <property type="match status" value="2"/>
</dbReference>
<dbReference type="GO" id="GO:0003677">
    <property type="term" value="F:DNA binding"/>
    <property type="evidence" value="ECO:0007669"/>
    <property type="project" value="UniProtKB-KW"/>
</dbReference>
<dbReference type="Pfam" id="PF00271">
    <property type="entry name" value="Helicase_C"/>
    <property type="match status" value="1"/>
</dbReference>
<dbReference type="InterPro" id="IPR027417">
    <property type="entry name" value="P-loop_NTPase"/>
</dbReference>
<dbReference type="PROSITE" id="PS51192">
    <property type="entry name" value="HELICASE_ATP_BIND_1"/>
    <property type="match status" value="1"/>
</dbReference>
<dbReference type="InterPro" id="IPR001650">
    <property type="entry name" value="Helicase_C-like"/>
</dbReference>
<comment type="caution">
    <text evidence="6">The sequence shown here is derived from an EMBL/GenBank/DDBJ whole genome shotgun (WGS) entry which is preliminary data.</text>
</comment>
<gene>
    <name evidence="6" type="ORF">AN965_17970</name>
</gene>
<evidence type="ECO:0008006" key="8">
    <source>
        <dbReference type="Google" id="ProtNLM"/>
    </source>
</evidence>
<evidence type="ECO:0000259" key="4">
    <source>
        <dbReference type="PROSITE" id="PS51192"/>
    </source>
</evidence>
<keyword evidence="1" id="KW-0547">Nucleotide-binding</keyword>
<keyword evidence="2" id="KW-0067">ATP-binding</keyword>
<evidence type="ECO:0000256" key="3">
    <source>
        <dbReference type="ARBA" id="ARBA00023125"/>
    </source>
</evidence>
<dbReference type="GO" id="GO:0006310">
    <property type="term" value="P:DNA recombination"/>
    <property type="evidence" value="ECO:0007669"/>
    <property type="project" value="TreeGrafter"/>
</dbReference>
<protein>
    <recommendedName>
        <fullName evidence="8">Competence protein ComFA</fullName>
    </recommendedName>
</protein>
<name>A0A9D5HZD3_9BACI</name>
<dbReference type="GO" id="GO:0006270">
    <property type="term" value="P:DNA replication initiation"/>
    <property type="evidence" value="ECO:0007669"/>
    <property type="project" value="TreeGrafter"/>
</dbReference>
<dbReference type="PANTHER" id="PTHR30580:SF1">
    <property type="entry name" value="COMF OPERON PROTEIN 1"/>
    <property type="match status" value="1"/>
</dbReference>
<sequence length="453" mass="51974">MLLNKKDVKKIQHWLHHRCMLSSEWPFSAELLLQSKQKQLVHSEPVLVYKKGIWKCVRCGNDKPSLFYSHFCYHCETTCTYCRHCIQMGKASSCKQFLVWTGDSLHYKRKETTCQWEGELSLYQKQASNRLVVAVEQRNQAHLIWAVCGAGKTEILFPMIEKSIELGFRIGIATPRTDVVKELSPRLKYAFPTVSQASLYGGSRDKNPLAQLVLATTHQLIRYSHAFDVLVIDEVDAFPYTYDASLQYASMRAKKPQATTIFLSATPSVKLRNTPNLIVTKIPRRFHGKPIPLPAFQWIGNWNRHLQKGTLPEKMMRWIQLHTDKPRLIFFPSIQTLKTCSMILNELELDHGSVYSEAPNRHPVIQAFKQKRLSLLLTTTILERGVTVENLQVAVLGAEQPIFDEACLVQIAGRVGRKQEFPDGDILYWHYGITASMLKAKHHIDKMNKEGML</sequence>
<dbReference type="InterPro" id="IPR006935">
    <property type="entry name" value="Helicase/UvrB_N"/>
</dbReference>
<keyword evidence="7" id="KW-1185">Reference proteome</keyword>
<dbReference type="InterPro" id="IPR014001">
    <property type="entry name" value="Helicase_ATP-bd"/>
</dbReference>
<dbReference type="SUPFAM" id="SSF52540">
    <property type="entry name" value="P-loop containing nucleoside triphosphate hydrolases"/>
    <property type="match status" value="1"/>
</dbReference>
<evidence type="ECO:0000313" key="7">
    <source>
        <dbReference type="Proteomes" id="UP000051061"/>
    </source>
</evidence>
<evidence type="ECO:0000256" key="2">
    <source>
        <dbReference type="ARBA" id="ARBA00022840"/>
    </source>
</evidence>
<evidence type="ECO:0000259" key="5">
    <source>
        <dbReference type="PROSITE" id="PS51194"/>
    </source>
</evidence>
<feature type="domain" description="Helicase C-terminal" evidence="5">
    <location>
        <begin position="311"/>
        <end position="453"/>
    </location>
</feature>
<accession>A0A9D5HZD3</accession>
<proteinExistence type="predicted"/>